<dbReference type="InterPro" id="IPR001375">
    <property type="entry name" value="Peptidase_S9_cat"/>
</dbReference>
<dbReference type="AlphaFoldDB" id="A0A0U2ZKD3"/>
<dbReference type="Gene3D" id="3.40.50.1820">
    <property type="entry name" value="alpha/beta hydrolase"/>
    <property type="match status" value="1"/>
</dbReference>
<sequence length="597" mass="66823">MTVFTDQHLSTYLNATGALQPKSLPHEKGVLFLSKKSGLPQVWKWDPDVQEIQQLTHLNDRVMEIHPSPSEKSAVITMDHHGNEKQQLHLVDLETLEVEPVVVSDEHFHIFGGWSPDGQKIAYSSNRRSPGEFTVYVKNLDDSIEEKVFEAEGNCTPVSWTKNGRALILSMPDTNIDQSYYLLDLDSGSTAKIGNGLVSARHQSIQLLEDGSGGFLLSDSGRNTMSIQSFDFQTPGELFEVHQVDDWDIDGIRISPDNSKLAYTINEGGISRLGIYEIVSGNTYLIEDTPSGVFDSLSWSNDEELIIGVKSPIIPGDVWKVSVDNKQAERLTFVGQEKEIEAQWVEPELHSFPSFDGLEVPYFLYGKKDHSQPVVIYVHGGPEYQIRAEFNPVIQFLAANGFAVAAPNVRGSMGYGREYVQMDDVRKRMDSVADLNSLAKDLVACHGMDQTRIGIMGRSYGGFMVLAALTHYPDVWAAGVDIVGISHFKSFLENTGEWRRALRELEYGSLKDDSDFFEEIAPLNHTEKITAPLLVFHGRNDTRVPVTEAEQLTADLESQGKPVELVIFEDEGHQTEKMENHISMNTMIMEFMQKHLG</sequence>
<dbReference type="SUPFAM" id="SSF82171">
    <property type="entry name" value="DPP6 N-terminal domain-like"/>
    <property type="match status" value="1"/>
</dbReference>
<dbReference type="EMBL" id="CP013659">
    <property type="protein sequence ID" value="ALS76481.1"/>
    <property type="molecule type" value="Genomic_DNA"/>
</dbReference>
<protein>
    <submittedName>
        <fullName evidence="6">Peptidase S9</fullName>
    </submittedName>
</protein>
<dbReference type="InterPro" id="IPR002470">
    <property type="entry name" value="Peptidase_S9A"/>
</dbReference>
<keyword evidence="2" id="KW-0378">Hydrolase</keyword>
<organism evidence="6 7">
    <name type="scientific">Planococcus rifietoensis</name>
    <dbReference type="NCBI Taxonomy" id="200991"/>
    <lineage>
        <taxon>Bacteria</taxon>
        <taxon>Bacillati</taxon>
        <taxon>Bacillota</taxon>
        <taxon>Bacilli</taxon>
        <taxon>Bacillales</taxon>
        <taxon>Caryophanaceae</taxon>
        <taxon>Planococcus</taxon>
    </lineage>
</organism>
<gene>
    <name evidence="6" type="ORF">AUC31_15285</name>
</gene>
<proteinExistence type="predicted"/>
<name>A0A0U2ZKD3_9BACL</name>
<dbReference type="Proteomes" id="UP000067683">
    <property type="component" value="Chromosome"/>
</dbReference>
<dbReference type="InterPro" id="IPR029058">
    <property type="entry name" value="AB_hydrolase_fold"/>
</dbReference>
<dbReference type="OrthoDB" id="108903at2"/>
<evidence type="ECO:0000256" key="2">
    <source>
        <dbReference type="ARBA" id="ARBA00022801"/>
    </source>
</evidence>
<dbReference type="Pfam" id="PF00326">
    <property type="entry name" value="Peptidase_S9"/>
    <property type="match status" value="1"/>
</dbReference>
<keyword evidence="7" id="KW-1185">Reference proteome</keyword>
<evidence type="ECO:0000256" key="3">
    <source>
        <dbReference type="ARBA" id="ARBA00022825"/>
    </source>
</evidence>
<feature type="domain" description="Peptidase S9A N-terminal" evidence="5">
    <location>
        <begin position="62"/>
        <end position="332"/>
    </location>
</feature>
<dbReference type="Gene3D" id="2.120.10.30">
    <property type="entry name" value="TolB, C-terminal domain"/>
    <property type="match status" value="1"/>
</dbReference>
<reference evidence="6" key="1">
    <citation type="submission" date="2016-01" db="EMBL/GenBank/DDBJ databases">
        <title>Complete genome of Planococcus rifietoensis type strain M8.</title>
        <authorList>
            <person name="See-Too W.S."/>
        </authorList>
    </citation>
    <scope>NUCLEOTIDE SEQUENCE [LARGE SCALE GENOMIC DNA]</scope>
    <source>
        <strain evidence="6">M8</strain>
    </source>
</reference>
<keyword evidence="3" id="KW-0720">Serine protease</keyword>
<dbReference type="InterPro" id="IPR011042">
    <property type="entry name" value="6-blade_b-propeller_TolB-like"/>
</dbReference>
<dbReference type="STRING" id="200991.AUC31_15285"/>
<evidence type="ECO:0000256" key="1">
    <source>
        <dbReference type="ARBA" id="ARBA00022670"/>
    </source>
</evidence>
<dbReference type="PANTHER" id="PTHR42776:SF27">
    <property type="entry name" value="DIPEPTIDYL PEPTIDASE FAMILY MEMBER 6"/>
    <property type="match status" value="1"/>
</dbReference>
<evidence type="ECO:0000259" key="4">
    <source>
        <dbReference type="Pfam" id="PF00326"/>
    </source>
</evidence>
<evidence type="ECO:0000313" key="6">
    <source>
        <dbReference type="EMBL" id="ALS76481.1"/>
    </source>
</evidence>
<dbReference type="KEGG" id="prt:AUC31_15285"/>
<evidence type="ECO:0000313" key="7">
    <source>
        <dbReference type="Proteomes" id="UP000067683"/>
    </source>
</evidence>
<dbReference type="PANTHER" id="PTHR42776">
    <property type="entry name" value="SERINE PEPTIDASE S9 FAMILY MEMBER"/>
    <property type="match status" value="1"/>
</dbReference>
<dbReference type="InterPro" id="IPR023302">
    <property type="entry name" value="Pept_S9A_N"/>
</dbReference>
<dbReference type="PRINTS" id="PR00862">
    <property type="entry name" value="PROLIGOPTASE"/>
</dbReference>
<evidence type="ECO:0000259" key="5">
    <source>
        <dbReference type="Pfam" id="PF02897"/>
    </source>
</evidence>
<feature type="domain" description="Peptidase S9 prolyl oligopeptidase catalytic" evidence="4">
    <location>
        <begin position="390"/>
        <end position="597"/>
    </location>
</feature>
<accession>A0A0U2ZKD3</accession>
<dbReference type="SUPFAM" id="SSF53474">
    <property type="entry name" value="alpha/beta-Hydrolases"/>
    <property type="match status" value="1"/>
</dbReference>
<dbReference type="GO" id="GO:0004252">
    <property type="term" value="F:serine-type endopeptidase activity"/>
    <property type="evidence" value="ECO:0007669"/>
    <property type="project" value="InterPro"/>
</dbReference>
<dbReference type="GO" id="GO:0006508">
    <property type="term" value="P:proteolysis"/>
    <property type="evidence" value="ECO:0007669"/>
    <property type="project" value="UniProtKB-KW"/>
</dbReference>
<keyword evidence="1" id="KW-0645">Protease</keyword>
<dbReference type="RefSeq" id="WP_058383183.1">
    <property type="nucleotide sequence ID" value="NZ_CP013659.2"/>
</dbReference>
<dbReference type="Pfam" id="PF02897">
    <property type="entry name" value="Peptidase_S9_N"/>
    <property type="match status" value="1"/>
</dbReference>